<name>A0ABU2L7E0_9ACTN</name>
<dbReference type="PANTHER" id="PTHR33744">
    <property type="entry name" value="CARBOHYDRATE DIACID REGULATOR"/>
    <property type="match status" value="1"/>
</dbReference>
<feature type="coiled-coil region" evidence="1">
    <location>
        <begin position="130"/>
        <end position="157"/>
    </location>
</feature>
<evidence type="ECO:0000259" key="2">
    <source>
        <dbReference type="Pfam" id="PF13556"/>
    </source>
</evidence>
<dbReference type="PANTHER" id="PTHR33744:SF1">
    <property type="entry name" value="DNA-BINDING TRANSCRIPTIONAL ACTIVATOR ADER"/>
    <property type="match status" value="1"/>
</dbReference>
<gene>
    <name evidence="3" type="ORF">RM780_11035</name>
</gene>
<dbReference type="Proteomes" id="UP001183388">
    <property type="component" value="Unassembled WGS sequence"/>
</dbReference>
<dbReference type="InterPro" id="IPR042070">
    <property type="entry name" value="PucR_C-HTH_sf"/>
</dbReference>
<feature type="domain" description="PucR C-terminal helix-turn-helix" evidence="2">
    <location>
        <begin position="344"/>
        <end position="387"/>
    </location>
</feature>
<feature type="domain" description="PucR C-terminal helix-turn-helix" evidence="2">
    <location>
        <begin position="446"/>
        <end position="504"/>
    </location>
</feature>
<sequence length="516" mass="54376">MLSTQGFAGRIDELLPLLGRAARRPGAAGELEGVADWLARELGLECALLGPAGAVMVATPGFPPEVLTLARPVLTRLAAQGTASAATRIGEYHVLLEALGTSPPRPVLVLAGTLPPDRRAVAVASHAGSLLAALARAREAEEVLAAYQRKAHRVRLAVTMVLMTGDVSLALRMSAGAVPPLLRAERVRVCVLRCAPDDRELIAQAHQDAAGFHAGGLLVSCPVWDEHLIGLVAEEENEPPGAVDRGIPALLSDLVAANPRYALGLSRPHPLPQTARAYEQARHALAAARTSAGRRAVFQGTASLEEFLPHEPARRWARRLLAPLDGAPRLTVDVLRLALQFPRTGVAVLLGVHRNTVAAHLRNAQRALGLELEDAASRALLALALRLAEPAAEGPAAEAARAAGAAGHRRAPWAPYAEAGEAGEAARAWAAAFLGPVERHPRGGELLEVATAWVRANGDAQRAARRLGIGRATVRTRLQTAERLLDRDLLSDGPGVQDLTLALLLTGRIPHPPPLS</sequence>
<dbReference type="InterPro" id="IPR025736">
    <property type="entry name" value="PucR_C-HTH_dom"/>
</dbReference>
<evidence type="ECO:0000313" key="4">
    <source>
        <dbReference type="Proteomes" id="UP001183388"/>
    </source>
</evidence>
<dbReference type="RefSeq" id="WP_311630443.1">
    <property type="nucleotide sequence ID" value="NZ_JAVREN010000012.1"/>
</dbReference>
<organism evidence="3 4">
    <name type="scientific">Streptomyces boetiae</name>
    <dbReference type="NCBI Taxonomy" id="3075541"/>
    <lineage>
        <taxon>Bacteria</taxon>
        <taxon>Bacillati</taxon>
        <taxon>Actinomycetota</taxon>
        <taxon>Actinomycetes</taxon>
        <taxon>Kitasatosporales</taxon>
        <taxon>Streptomycetaceae</taxon>
        <taxon>Streptomyces</taxon>
    </lineage>
</organism>
<evidence type="ECO:0000256" key="1">
    <source>
        <dbReference type="SAM" id="Coils"/>
    </source>
</evidence>
<proteinExistence type="predicted"/>
<dbReference type="Pfam" id="PF13556">
    <property type="entry name" value="HTH_30"/>
    <property type="match status" value="2"/>
</dbReference>
<dbReference type="InterPro" id="IPR051448">
    <property type="entry name" value="CdaR-like_regulators"/>
</dbReference>
<protein>
    <submittedName>
        <fullName evidence="3">Helix-turn-helix domain-containing protein</fullName>
    </submittedName>
</protein>
<evidence type="ECO:0000313" key="3">
    <source>
        <dbReference type="EMBL" id="MDT0307495.1"/>
    </source>
</evidence>
<keyword evidence="1" id="KW-0175">Coiled coil</keyword>
<dbReference type="Gene3D" id="1.10.10.2840">
    <property type="entry name" value="PucR C-terminal helix-turn-helix domain"/>
    <property type="match status" value="2"/>
</dbReference>
<keyword evidence="4" id="KW-1185">Reference proteome</keyword>
<reference evidence="4" key="1">
    <citation type="submission" date="2023-07" db="EMBL/GenBank/DDBJ databases">
        <title>30 novel species of actinomycetes from the DSMZ collection.</title>
        <authorList>
            <person name="Nouioui I."/>
        </authorList>
    </citation>
    <scope>NUCLEOTIDE SEQUENCE [LARGE SCALE GENOMIC DNA]</scope>
    <source>
        <strain evidence="4">DSM 44917</strain>
    </source>
</reference>
<comment type="caution">
    <text evidence="3">The sequence shown here is derived from an EMBL/GenBank/DDBJ whole genome shotgun (WGS) entry which is preliminary data.</text>
</comment>
<dbReference type="EMBL" id="JAVREN010000012">
    <property type="protein sequence ID" value="MDT0307495.1"/>
    <property type="molecule type" value="Genomic_DNA"/>
</dbReference>
<accession>A0ABU2L7E0</accession>